<keyword evidence="2" id="KW-1185">Reference proteome</keyword>
<dbReference type="RefSeq" id="WP_089668004.1">
    <property type="nucleotide sequence ID" value="NZ_FOJA01000001.1"/>
</dbReference>
<protein>
    <submittedName>
        <fullName evidence="1">Uncharacterized protein</fullName>
    </submittedName>
</protein>
<proteinExistence type="predicted"/>
<evidence type="ECO:0000313" key="1">
    <source>
        <dbReference type="EMBL" id="SEV97836.1"/>
    </source>
</evidence>
<accession>A0A1I0N9Y4</accession>
<dbReference type="AlphaFoldDB" id="A0A1I0N9Y4"/>
<dbReference type="STRING" id="355548.SAMN04487945_0701"/>
<name>A0A1I0N9Y4_9EURY</name>
<reference evidence="1 2" key="1">
    <citation type="submission" date="2016-10" db="EMBL/GenBank/DDBJ databases">
        <authorList>
            <person name="de Groot N.N."/>
        </authorList>
    </citation>
    <scope>NUCLEOTIDE SEQUENCE [LARGE SCALE GENOMIC DNA]</scope>
    <source>
        <strain evidence="1 2">CGMCC 1.5337</strain>
    </source>
</reference>
<dbReference type="EMBL" id="FOJA01000001">
    <property type="protein sequence ID" value="SEV97836.1"/>
    <property type="molecule type" value="Genomic_DNA"/>
</dbReference>
<evidence type="ECO:0000313" key="2">
    <source>
        <dbReference type="Proteomes" id="UP000198518"/>
    </source>
</evidence>
<organism evidence="1 2">
    <name type="scientific">Halobacterium jilantaiense</name>
    <dbReference type="NCBI Taxonomy" id="355548"/>
    <lineage>
        <taxon>Archaea</taxon>
        <taxon>Methanobacteriati</taxon>
        <taxon>Methanobacteriota</taxon>
        <taxon>Stenosarchaea group</taxon>
        <taxon>Halobacteria</taxon>
        <taxon>Halobacteriales</taxon>
        <taxon>Halobacteriaceae</taxon>
        <taxon>Halobacterium</taxon>
    </lineage>
</organism>
<gene>
    <name evidence="1" type="ORF">SAMN04487945_0701</name>
</gene>
<dbReference type="Proteomes" id="UP000198518">
    <property type="component" value="Unassembled WGS sequence"/>
</dbReference>
<sequence>MTAATVSLPVGWSTQASRGRRETLCAEFARSADDPLLVRLRGDSADAEAASGEDNGPETGVVYRLLLVVACDAEQTFLADTSRSLDAAVAATESLLAAVDRSIREGGLDPAAPDPDAAAAVAGRFRHGPIRYCLRALSGRLSQ</sequence>